<comment type="caution">
    <text evidence="12">The sequence shown here is derived from an EMBL/GenBank/DDBJ whole genome shotgun (WGS) entry which is preliminary data.</text>
</comment>
<feature type="domain" description="Enoyl reductase (ER)" evidence="11">
    <location>
        <begin position="10"/>
        <end position="323"/>
    </location>
</feature>
<keyword evidence="13" id="KW-1185">Reference proteome</keyword>
<dbReference type="InterPro" id="IPR011032">
    <property type="entry name" value="GroES-like_sf"/>
</dbReference>
<dbReference type="GO" id="GO:0141148">
    <property type="term" value="F:enoyl-[acyl-carrier-protein] reductase (NADPH) activity"/>
    <property type="evidence" value="ECO:0007669"/>
    <property type="project" value="UniProtKB-EC"/>
</dbReference>
<keyword evidence="3" id="KW-0276">Fatty acid metabolism</keyword>
<dbReference type="PANTHER" id="PTHR43981:SF2">
    <property type="entry name" value="ENOYL-[ACYL-CARRIER-PROTEIN] REDUCTASE, MITOCHONDRIAL"/>
    <property type="match status" value="1"/>
</dbReference>
<dbReference type="InterPro" id="IPR013154">
    <property type="entry name" value="ADH-like_N"/>
</dbReference>
<protein>
    <recommendedName>
        <fullName evidence="9">enoyl-[acyl-carrier-protein] reductase</fullName>
        <ecNumber evidence="9">1.3.1.104</ecNumber>
    </recommendedName>
</protein>
<dbReference type="EMBL" id="BKAJ01000112">
    <property type="protein sequence ID" value="GEP58883.1"/>
    <property type="molecule type" value="Genomic_DNA"/>
</dbReference>
<dbReference type="Gene3D" id="3.40.50.720">
    <property type="entry name" value="NAD(P)-binding Rossmann-like Domain"/>
    <property type="match status" value="1"/>
</dbReference>
<dbReference type="InterPro" id="IPR036291">
    <property type="entry name" value="NAD(P)-bd_dom_sf"/>
</dbReference>
<evidence type="ECO:0000256" key="2">
    <source>
        <dbReference type="ARBA" id="ARBA00022516"/>
    </source>
</evidence>
<comment type="catalytic activity">
    <reaction evidence="10">
        <text>a 2,3-saturated acyl-[ACP] + NADP(+) = a (2E)-enoyl-[ACP] + NADPH + H(+)</text>
        <dbReference type="Rhea" id="RHEA:22564"/>
        <dbReference type="Rhea" id="RHEA-COMP:9925"/>
        <dbReference type="Rhea" id="RHEA-COMP:9926"/>
        <dbReference type="ChEBI" id="CHEBI:15378"/>
        <dbReference type="ChEBI" id="CHEBI:57783"/>
        <dbReference type="ChEBI" id="CHEBI:58349"/>
        <dbReference type="ChEBI" id="CHEBI:78784"/>
        <dbReference type="ChEBI" id="CHEBI:78785"/>
        <dbReference type="EC" id="1.3.1.104"/>
    </reaction>
</comment>
<evidence type="ECO:0000256" key="4">
    <source>
        <dbReference type="ARBA" id="ARBA00022857"/>
    </source>
</evidence>
<keyword evidence="7" id="KW-0443">Lipid metabolism</keyword>
<organism evidence="12 13">
    <name type="scientific">Reyranella soli</name>
    <dbReference type="NCBI Taxonomy" id="1230389"/>
    <lineage>
        <taxon>Bacteria</taxon>
        <taxon>Pseudomonadati</taxon>
        <taxon>Pseudomonadota</taxon>
        <taxon>Alphaproteobacteria</taxon>
        <taxon>Hyphomicrobiales</taxon>
        <taxon>Reyranellaceae</taxon>
        <taxon>Reyranella</taxon>
    </lineage>
</organism>
<evidence type="ECO:0000313" key="12">
    <source>
        <dbReference type="EMBL" id="GEP58883.1"/>
    </source>
</evidence>
<dbReference type="PANTHER" id="PTHR43981">
    <property type="entry name" value="ENOYL-[ACYL-CARRIER-PROTEIN] REDUCTASE, MITOCHONDRIAL"/>
    <property type="match status" value="1"/>
</dbReference>
<keyword evidence="8" id="KW-0275">Fatty acid biosynthesis</keyword>
<comment type="similarity">
    <text evidence="1">Belongs to the zinc-containing alcohol dehydrogenase family. Quinone oxidoreductase subfamily.</text>
</comment>
<dbReference type="AlphaFoldDB" id="A0A512NIV4"/>
<dbReference type="SUPFAM" id="SSF50129">
    <property type="entry name" value="GroES-like"/>
    <property type="match status" value="1"/>
</dbReference>
<name>A0A512NIV4_9HYPH</name>
<keyword evidence="5" id="KW-0809">Transit peptide</keyword>
<gene>
    <name evidence="12" type="ORF">RSO01_60490</name>
</gene>
<dbReference type="Gene3D" id="3.90.180.10">
    <property type="entry name" value="Medium-chain alcohol dehydrogenases, catalytic domain"/>
    <property type="match status" value="1"/>
</dbReference>
<dbReference type="Pfam" id="PF00107">
    <property type="entry name" value="ADH_zinc_N"/>
    <property type="match status" value="1"/>
</dbReference>
<evidence type="ECO:0000259" key="11">
    <source>
        <dbReference type="SMART" id="SM00829"/>
    </source>
</evidence>
<keyword evidence="2" id="KW-0444">Lipid biosynthesis</keyword>
<evidence type="ECO:0000256" key="8">
    <source>
        <dbReference type="ARBA" id="ARBA00023160"/>
    </source>
</evidence>
<dbReference type="RefSeq" id="WP_147154268.1">
    <property type="nucleotide sequence ID" value="NZ_BKAJ01000112.1"/>
</dbReference>
<dbReference type="OrthoDB" id="9788224at2"/>
<keyword evidence="4" id="KW-0521">NADP</keyword>
<dbReference type="InterPro" id="IPR020843">
    <property type="entry name" value="ER"/>
</dbReference>
<dbReference type="InterPro" id="IPR013149">
    <property type="entry name" value="ADH-like_C"/>
</dbReference>
<reference evidence="12 13" key="1">
    <citation type="submission" date="2019-07" db="EMBL/GenBank/DDBJ databases">
        <title>Whole genome shotgun sequence of Reyranella soli NBRC 108950.</title>
        <authorList>
            <person name="Hosoyama A."/>
            <person name="Uohara A."/>
            <person name="Ohji S."/>
            <person name="Ichikawa N."/>
        </authorList>
    </citation>
    <scope>NUCLEOTIDE SEQUENCE [LARGE SCALE GENOMIC DNA]</scope>
    <source>
        <strain evidence="12 13">NBRC 108950</strain>
    </source>
</reference>
<dbReference type="CDD" id="cd05282">
    <property type="entry name" value="ETR_like"/>
    <property type="match status" value="1"/>
</dbReference>
<dbReference type="EC" id="1.3.1.104" evidence="9"/>
<evidence type="ECO:0000256" key="1">
    <source>
        <dbReference type="ARBA" id="ARBA00010371"/>
    </source>
</evidence>
<evidence type="ECO:0000256" key="6">
    <source>
        <dbReference type="ARBA" id="ARBA00023002"/>
    </source>
</evidence>
<proteinExistence type="inferred from homology"/>
<dbReference type="SUPFAM" id="SSF51735">
    <property type="entry name" value="NAD(P)-binding Rossmann-fold domains"/>
    <property type="match status" value="1"/>
</dbReference>
<evidence type="ECO:0000256" key="7">
    <source>
        <dbReference type="ARBA" id="ARBA00023098"/>
    </source>
</evidence>
<dbReference type="Pfam" id="PF08240">
    <property type="entry name" value="ADH_N"/>
    <property type="match status" value="1"/>
</dbReference>
<dbReference type="SMART" id="SM00829">
    <property type="entry name" value="PKS_ER"/>
    <property type="match status" value="1"/>
</dbReference>
<evidence type="ECO:0000256" key="3">
    <source>
        <dbReference type="ARBA" id="ARBA00022832"/>
    </source>
</evidence>
<sequence>MKQVQIDRYGTPWDVARCADVPDVGEPAADEVVFDVLAFPINPADMWFCRGSYRLKPPLPATPGAECVGRVVAVGSAVNHVKKGDLVINLQRENWAQRRKVKGDDAIPLPAGIDLRQAAMVRINPPTAQLMLSDFVDLKPGDWVIQNVANSAVGRLLIVLAKQRGLRTVNVVRRADLAGELEALGADSVVVDSSDLARHVGEVTGDAKIMLGVEAIGGAATGRLADCLATDGTLVHYGSMSGEDPKVTRNNFIYRGIRLTGFMLGRFLARRSPAEIRAIYADLGGQVMAGKLSAPVDTVYPIENIKDALAHADKGGRNGKILVSPNGAI</sequence>
<dbReference type="GO" id="GO:0006633">
    <property type="term" value="P:fatty acid biosynthetic process"/>
    <property type="evidence" value="ECO:0007669"/>
    <property type="project" value="UniProtKB-KW"/>
</dbReference>
<dbReference type="Proteomes" id="UP000321058">
    <property type="component" value="Unassembled WGS sequence"/>
</dbReference>
<dbReference type="InterPro" id="IPR051034">
    <property type="entry name" value="Mito_Enoyl-ACP_Reductase"/>
</dbReference>
<evidence type="ECO:0000256" key="9">
    <source>
        <dbReference type="ARBA" id="ARBA00038963"/>
    </source>
</evidence>
<evidence type="ECO:0000313" key="13">
    <source>
        <dbReference type="Proteomes" id="UP000321058"/>
    </source>
</evidence>
<evidence type="ECO:0000256" key="10">
    <source>
        <dbReference type="ARBA" id="ARBA00048843"/>
    </source>
</evidence>
<evidence type="ECO:0000256" key="5">
    <source>
        <dbReference type="ARBA" id="ARBA00022946"/>
    </source>
</evidence>
<accession>A0A512NIV4</accession>
<keyword evidence="6" id="KW-0560">Oxidoreductase</keyword>